<dbReference type="InterPro" id="IPR014748">
    <property type="entry name" value="Enoyl-CoA_hydra_C"/>
</dbReference>
<dbReference type="AlphaFoldDB" id="A0A379HJH3"/>
<evidence type="ECO:0000313" key="2">
    <source>
        <dbReference type="EMBL" id="SUC82697.1"/>
    </source>
</evidence>
<comment type="similarity">
    <text evidence="1">Belongs to the enoyl-CoA hydratase/isomerase family.</text>
</comment>
<dbReference type="Gene3D" id="3.90.226.10">
    <property type="entry name" value="2-enoyl-CoA Hydratase, Chain A, domain 1"/>
    <property type="match status" value="1"/>
</dbReference>
<name>A0A379HJH3_9HYPH</name>
<dbReference type="InterPro" id="IPR011968">
    <property type="entry name" value="PaaB1"/>
</dbReference>
<dbReference type="GO" id="GO:0010124">
    <property type="term" value="P:phenylacetate catabolic process"/>
    <property type="evidence" value="ECO:0007669"/>
    <property type="project" value="InterPro"/>
</dbReference>
<dbReference type="PANTHER" id="PTHR43459:SF1">
    <property type="entry name" value="EG:BACN32G11.4 PROTEIN"/>
    <property type="match status" value="1"/>
</dbReference>
<dbReference type="PANTHER" id="PTHR43459">
    <property type="entry name" value="ENOYL-COA HYDRATASE"/>
    <property type="match status" value="1"/>
</dbReference>
<dbReference type="EC" id="4.2.1.17" evidence="2"/>
<dbReference type="FunFam" id="3.90.226.10:FF:000071">
    <property type="entry name" value="Putative enoyl-CoA hydratase PaaB"/>
    <property type="match status" value="1"/>
</dbReference>
<dbReference type="InterPro" id="IPR029045">
    <property type="entry name" value="ClpP/crotonase-like_dom_sf"/>
</dbReference>
<accession>A0A379HJH3</accession>
<dbReference type="GO" id="GO:0004300">
    <property type="term" value="F:enoyl-CoA hydratase activity"/>
    <property type="evidence" value="ECO:0007669"/>
    <property type="project" value="UniProtKB-EC"/>
</dbReference>
<protein>
    <submittedName>
        <fullName evidence="2">Probable enoyl-CoA hydratase echA8</fullName>
        <ecNumber evidence="2">4.2.1.17</ecNumber>
    </submittedName>
</protein>
<dbReference type="InterPro" id="IPR001753">
    <property type="entry name" value="Enoyl-CoA_hydra/iso"/>
</dbReference>
<keyword evidence="2" id="KW-0456">Lyase</keyword>
<dbReference type="Proteomes" id="UP000255000">
    <property type="component" value="Unassembled WGS sequence"/>
</dbReference>
<organism evidence="2 3">
    <name type="scientific">Pannonibacter phragmitetus</name>
    <dbReference type="NCBI Taxonomy" id="121719"/>
    <lineage>
        <taxon>Bacteria</taxon>
        <taxon>Pseudomonadati</taxon>
        <taxon>Pseudomonadota</taxon>
        <taxon>Alphaproteobacteria</taxon>
        <taxon>Hyphomicrobiales</taxon>
        <taxon>Stappiaceae</taxon>
        <taxon>Pannonibacter</taxon>
    </lineage>
</organism>
<dbReference type="NCBIfam" id="TIGR02280">
    <property type="entry name" value="PaaB1"/>
    <property type="match status" value="1"/>
</dbReference>
<dbReference type="OrthoDB" id="9781757at2"/>
<dbReference type="SUPFAM" id="SSF52096">
    <property type="entry name" value="ClpP/crotonase"/>
    <property type="match status" value="1"/>
</dbReference>
<dbReference type="EMBL" id="UGSK01000002">
    <property type="protein sequence ID" value="SUC82697.1"/>
    <property type="molecule type" value="Genomic_DNA"/>
</dbReference>
<dbReference type="RefSeq" id="WP_051105450.1">
    <property type="nucleotide sequence ID" value="NZ_UGSK01000002.1"/>
</dbReference>
<dbReference type="Pfam" id="PF00378">
    <property type="entry name" value="ECH_1"/>
    <property type="match status" value="1"/>
</dbReference>
<proteinExistence type="inferred from homology"/>
<evidence type="ECO:0000313" key="3">
    <source>
        <dbReference type="Proteomes" id="UP000255000"/>
    </source>
</evidence>
<reference evidence="2 3" key="1">
    <citation type="submission" date="2018-06" db="EMBL/GenBank/DDBJ databases">
        <authorList>
            <consortium name="Pathogen Informatics"/>
            <person name="Doyle S."/>
        </authorList>
    </citation>
    <scope>NUCLEOTIDE SEQUENCE [LARGE SCALE GENOMIC DNA]</scope>
    <source>
        <strain evidence="2 3">NCTC13350</strain>
    </source>
</reference>
<gene>
    <name evidence="2" type="primary">echA8_6</name>
    <name evidence="2" type="ORF">NCTC13350_04190</name>
</gene>
<evidence type="ECO:0000256" key="1">
    <source>
        <dbReference type="ARBA" id="ARBA00005254"/>
    </source>
</evidence>
<dbReference type="CDD" id="cd06558">
    <property type="entry name" value="crotonase-like"/>
    <property type="match status" value="1"/>
</dbReference>
<dbReference type="Gene3D" id="1.10.12.10">
    <property type="entry name" value="Lyase 2-enoyl-coa Hydratase, Chain A, domain 2"/>
    <property type="match status" value="1"/>
</dbReference>
<sequence length="274" mass="28727">MPESGPETGSQPATSTVLAALDNGVLRLTLNRPEKLNSFNEEMHLALRAGLTRAHEDAAVRAVLLTGSGRGFCAGQDLGDRDPRKGGPAPDLGHTLETFYNPTLRLIRSLEKPIVCAVNGVAAGAGANIALACDIVLAAKSARFIQAFARIGLIPDAGGSWSLARILGEPRAKALALTAEPLPAETAASWGLIWKAVEDDALMGEAEALAASLAAGPTLGLGLTKRLIQAAATNSLDEQLDMERDLQRQAGRSADYAEGVTAFLEKRKPEFKGQ</sequence>